<dbReference type="SUPFAM" id="SSF81995">
    <property type="entry name" value="beta-sandwich domain of Sec23/24"/>
    <property type="match status" value="1"/>
</dbReference>
<gene>
    <name evidence="6" type="ORF">AB1Y20_013961</name>
</gene>
<feature type="compositionally biased region" description="Pro residues" evidence="1">
    <location>
        <begin position="78"/>
        <end position="93"/>
    </location>
</feature>
<evidence type="ECO:0000259" key="5">
    <source>
        <dbReference type="PROSITE" id="PS50948"/>
    </source>
</evidence>
<dbReference type="SUPFAM" id="SSF49265">
    <property type="entry name" value="Fibronectin type III"/>
    <property type="match status" value="1"/>
</dbReference>
<feature type="region of interest" description="Disordered" evidence="1">
    <location>
        <begin position="74"/>
        <end position="98"/>
    </location>
</feature>
<dbReference type="Gene3D" id="3.10.100.10">
    <property type="entry name" value="Mannose-Binding Protein A, subunit A"/>
    <property type="match status" value="1"/>
</dbReference>
<keyword evidence="2" id="KW-0472">Membrane</keyword>
<comment type="caution">
    <text evidence="6">The sequence shown here is derived from an EMBL/GenBank/DDBJ whole genome shotgun (WGS) entry which is preliminary data.</text>
</comment>
<dbReference type="Pfam" id="PF00059">
    <property type="entry name" value="Lectin_C"/>
    <property type="match status" value="1"/>
</dbReference>
<dbReference type="Proteomes" id="UP001515480">
    <property type="component" value="Unassembled WGS sequence"/>
</dbReference>
<dbReference type="PANTHER" id="PTHR22801:SF63">
    <property type="entry name" value="C-TYPE LECTIN DOMAIN-CONTAINING PROTEIN"/>
    <property type="match status" value="1"/>
</dbReference>
<evidence type="ECO:0000259" key="4">
    <source>
        <dbReference type="PROSITE" id="PS50853"/>
    </source>
</evidence>
<accession>A0AB34IEG3</accession>
<keyword evidence="7" id="KW-1185">Reference proteome</keyword>
<dbReference type="SMART" id="SM00034">
    <property type="entry name" value="CLECT"/>
    <property type="match status" value="1"/>
</dbReference>
<dbReference type="InterPro" id="IPR003609">
    <property type="entry name" value="Pan_app"/>
</dbReference>
<feature type="region of interest" description="Disordered" evidence="1">
    <location>
        <begin position="872"/>
        <end position="961"/>
    </location>
</feature>
<proteinExistence type="predicted"/>
<dbReference type="PROSITE" id="PS50041">
    <property type="entry name" value="C_TYPE_LECTIN_2"/>
    <property type="match status" value="1"/>
</dbReference>
<keyword evidence="2" id="KW-0812">Transmembrane</keyword>
<dbReference type="Gene3D" id="3.50.4.10">
    <property type="entry name" value="Hepatocyte Growth Factor"/>
    <property type="match status" value="2"/>
</dbReference>
<dbReference type="PROSITE" id="PS50853">
    <property type="entry name" value="FN3"/>
    <property type="match status" value="1"/>
</dbReference>
<dbReference type="Gene3D" id="2.60.40.10">
    <property type="entry name" value="Immunoglobulins"/>
    <property type="match status" value="1"/>
</dbReference>
<evidence type="ECO:0000313" key="7">
    <source>
        <dbReference type="Proteomes" id="UP001515480"/>
    </source>
</evidence>
<evidence type="ECO:0000256" key="2">
    <source>
        <dbReference type="SAM" id="Phobius"/>
    </source>
</evidence>
<dbReference type="InterPro" id="IPR003961">
    <property type="entry name" value="FN3_dom"/>
</dbReference>
<dbReference type="InterPro" id="IPR016186">
    <property type="entry name" value="C-type_lectin-like/link_sf"/>
</dbReference>
<dbReference type="PRINTS" id="PR01217">
    <property type="entry name" value="PRICHEXTENSN"/>
</dbReference>
<feature type="transmembrane region" description="Helical" evidence="2">
    <location>
        <begin position="1265"/>
        <end position="1288"/>
    </location>
</feature>
<dbReference type="InterPro" id="IPR001304">
    <property type="entry name" value="C-type_lectin-like"/>
</dbReference>
<organism evidence="6 7">
    <name type="scientific">Prymnesium parvum</name>
    <name type="common">Toxic golden alga</name>
    <dbReference type="NCBI Taxonomy" id="97485"/>
    <lineage>
        <taxon>Eukaryota</taxon>
        <taxon>Haptista</taxon>
        <taxon>Haptophyta</taxon>
        <taxon>Prymnesiophyceae</taxon>
        <taxon>Prymnesiales</taxon>
        <taxon>Prymnesiaceae</taxon>
        <taxon>Prymnesium</taxon>
    </lineage>
</organism>
<dbReference type="Pfam" id="PF14295">
    <property type="entry name" value="PAN_4"/>
    <property type="match status" value="2"/>
</dbReference>
<dbReference type="InterPro" id="IPR013783">
    <property type="entry name" value="Ig-like_fold"/>
</dbReference>
<reference evidence="6 7" key="1">
    <citation type="journal article" date="2024" name="Science">
        <title>Giant polyketide synthase enzymes in the biosynthesis of giant marine polyether toxins.</title>
        <authorList>
            <person name="Fallon T.R."/>
            <person name="Shende V.V."/>
            <person name="Wierzbicki I.H."/>
            <person name="Pendleton A.L."/>
            <person name="Watervoot N.F."/>
            <person name="Auber R.P."/>
            <person name="Gonzalez D.J."/>
            <person name="Wisecaver J.H."/>
            <person name="Moore B.S."/>
        </authorList>
    </citation>
    <scope>NUCLEOTIDE SEQUENCE [LARGE SCALE GENOMIC DNA]</scope>
    <source>
        <strain evidence="6 7">12B1</strain>
    </source>
</reference>
<feature type="domain" description="C-type lectin" evidence="3">
    <location>
        <begin position="793"/>
        <end position="867"/>
    </location>
</feature>
<name>A0AB34IEG3_PRYPA</name>
<evidence type="ECO:0000259" key="3">
    <source>
        <dbReference type="PROSITE" id="PS50041"/>
    </source>
</evidence>
<feature type="domain" description="Apple" evidence="5">
    <location>
        <begin position="177"/>
        <end position="260"/>
    </location>
</feature>
<dbReference type="PANTHER" id="PTHR22801">
    <property type="entry name" value="LITHOSTATHINE"/>
    <property type="match status" value="1"/>
</dbReference>
<feature type="compositionally biased region" description="Pro residues" evidence="1">
    <location>
        <begin position="876"/>
        <end position="959"/>
    </location>
</feature>
<dbReference type="InterPro" id="IPR050801">
    <property type="entry name" value="Ca-Dep_Lectins_ImmuneDev"/>
</dbReference>
<dbReference type="InterPro" id="IPR036116">
    <property type="entry name" value="FN3_sf"/>
</dbReference>
<feature type="domain" description="Fibronectin type-III" evidence="4">
    <location>
        <begin position="320"/>
        <end position="416"/>
    </location>
</feature>
<sequence>MCPGGGVEGAYHGVQVGFAQDLDLSGCCTLCVKLPECRFYTHFTAQRRCVLFESISSLLLEHSATSAEVPARALAAPSPVPRPPPSLAPPPPQSAAAPLEETGCRLTHELAGFDLAAKGLTPPPLASLAEASAQCLSRGAACGGVSAAAHANGRFALRGGVELLPSPTGGSAWVKVCDGAKCDVEPGAWYWGSHLRTIQHVDADACCDFCIATRGCLSFNYDRSSLRSCALYSSRDERHVDDGFIAGRSSAAAAFAESSAQPAASPAALPVTGAAAAVADAATASLSTPPACQRASARRANHSPPACSHHPLVFRTTQTAHTTPQQLSKPSLTQRHTFHVASRVFEYALFYASAHTLRSGGEWQQAARAPGAAAMKTSASIVGLSPGTNYSVVARARTPEGWGPSSDPLLSRTMRPSDFPLPLAAPRVAATRGCDTVELQLPVLRSCTNPPPHWDLEWAQGGSKVWHVLQSRTEGGRVVATGLDPYAIARFRLVAYQTSRERSTPSSLEGEVSPPVLAGLGSSALLHAPSARATSTASLRLRWTDDVCRPSTLWELQHTTSTHPPHASRRLAASPLCTGILSADGTSCCDEACGACGGSGCSSRPGGAAQCCPGWREFEAAAADCALTGGRPPCAVEDLSSAACPRGFSLSGGGGTCFRLFGGVDAASGLGSAGGQLAHREAQALCRSRYDATLARISNAMENDEVAALCGKAGVAAGTAAGCWVGASNRGCSAKFASRHTGTLLRVERTAEPIGCCDLCQAAPRCLFYNYKPSNGNCDLLAKSTGSLDDDDWISGTVRGAPWTWEDGSQVDLEFSNWAASQPSGKYQGGDIAGAACMEILSNKAMQERRAKWNDAPCDVPKAFVCARPSYSALPSPEPPPLPSPLPPLPPLPSPPPPPPHPRPPPPTLPATPPRPSRPPSPPMPPHRPVHPRPPPAPPPPDPPPKPFPPPPPPTPPVSPHVACASAHEVDGKYERCDTSRCDVTWFERDCSYCDCAACDFCVRLSQTKHSAWRTLPLPDGRSNEAELVYHRCPPPVGCRFRVRPVNIAGWDTWSLPSDVVFTPLLPPPAPHALRLEVTLERAFTADEGLLSEACLVFVLYRPHAYAQPFATSAVVATQVLAQDLANALYLPSEQIAVVELRLGGRFAVFDILPPDAFSHGTRLRDLFKEGAKQLLAGQASRSLALGAGLTLLHSDGEVEPFDPPAAQRTESGFQGWVRRVHGELAGARATAASFLSAYTHLGATLFLGETEETNADAGSRLESLFAVLGTVFAFAGCAVLCCALKLISARRRAGGYRYSRQLQVGMCGEELPDTAAVDEVPSFVSHQDENAPSWPVDVGRRVCGDTLESIRPADVDSEVARLQEAAAAGGVPADAGGIGTTPATSAVSLLHQAAAACGVPTDSQLHSTAPVVKYSF</sequence>
<dbReference type="InterPro" id="IPR016187">
    <property type="entry name" value="CTDL_fold"/>
</dbReference>
<dbReference type="SUPFAM" id="SSF56436">
    <property type="entry name" value="C-type lectin-like"/>
    <property type="match status" value="1"/>
</dbReference>
<keyword evidence="2" id="KW-1133">Transmembrane helix</keyword>
<dbReference type="PROSITE" id="PS50948">
    <property type="entry name" value="PAN"/>
    <property type="match status" value="1"/>
</dbReference>
<evidence type="ECO:0000256" key="1">
    <source>
        <dbReference type="SAM" id="MobiDB-lite"/>
    </source>
</evidence>
<dbReference type="CDD" id="cd00063">
    <property type="entry name" value="FN3"/>
    <property type="match status" value="1"/>
</dbReference>
<dbReference type="Pfam" id="PF00024">
    <property type="entry name" value="PAN_1"/>
    <property type="match status" value="1"/>
</dbReference>
<protein>
    <submittedName>
        <fullName evidence="6">Uncharacterized protein</fullName>
    </submittedName>
</protein>
<evidence type="ECO:0000313" key="6">
    <source>
        <dbReference type="EMBL" id="KAL1498648.1"/>
    </source>
</evidence>
<dbReference type="EMBL" id="JBGBPQ010000027">
    <property type="protein sequence ID" value="KAL1498648.1"/>
    <property type="molecule type" value="Genomic_DNA"/>
</dbReference>